<evidence type="ECO:0000256" key="1">
    <source>
        <dbReference type="SAM" id="SignalP"/>
    </source>
</evidence>
<evidence type="ECO:0000313" key="3">
    <source>
        <dbReference type="Proteomes" id="UP000254123"/>
    </source>
</evidence>
<evidence type="ECO:0000313" key="2">
    <source>
        <dbReference type="EMBL" id="SUD92315.1"/>
    </source>
</evidence>
<name>A0A379LQH6_9GAMM</name>
<gene>
    <name evidence="2" type="ORF">NCTC10526_02711</name>
</gene>
<accession>A0A379LQH6</accession>
<feature type="signal peptide" evidence="1">
    <location>
        <begin position="1"/>
        <end position="23"/>
    </location>
</feature>
<protein>
    <recommendedName>
        <fullName evidence="4">Integral membrane protein</fullName>
    </recommendedName>
</protein>
<evidence type="ECO:0008006" key="4">
    <source>
        <dbReference type="Google" id="ProtNLM"/>
    </source>
</evidence>
<dbReference type="Proteomes" id="UP000254123">
    <property type="component" value="Unassembled WGS sequence"/>
</dbReference>
<proteinExistence type="predicted"/>
<keyword evidence="3" id="KW-1185">Reference proteome</keyword>
<organism evidence="2 3">
    <name type="scientific">Psychrobacter phenylpyruvicus</name>
    <dbReference type="NCBI Taxonomy" id="29432"/>
    <lineage>
        <taxon>Bacteria</taxon>
        <taxon>Pseudomonadati</taxon>
        <taxon>Pseudomonadota</taxon>
        <taxon>Gammaproteobacteria</taxon>
        <taxon>Moraxellales</taxon>
        <taxon>Moraxellaceae</taxon>
        <taxon>Psychrobacter</taxon>
    </lineage>
</organism>
<dbReference type="AlphaFoldDB" id="A0A379LQH6"/>
<sequence>MKKLTKIATATTLGLGLSVSAMASENIQTTSNLTVKPSADLSYAFDDNQDLQVMAMTNQEMEETEGAWVPNAIGGIAGGLGGHFGYMSGSIASGKYSVGGHLASIGAGAVGGAVSPVTGLNSAVAAFGVAGATTGATTYIGNKSSTANIGR</sequence>
<keyword evidence="1" id="KW-0732">Signal</keyword>
<dbReference type="STRING" id="1123034.GCA_000685805_02465"/>
<dbReference type="EMBL" id="UGVC01000001">
    <property type="protein sequence ID" value="SUD92315.1"/>
    <property type="molecule type" value="Genomic_DNA"/>
</dbReference>
<feature type="chain" id="PRO_5016582315" description="Integral membrane protein" evidence="1">
    <location>
        <begin position="24"/>
        <end position="151"/>
    </location>
</feature>
<dbReference type="RefSeq" id="WP_051584557.1">
    <property type="nucleotide sequence ID" value="NZ_CAJHAQ010000001.1"/>
</dbReference>
<reference evidence="2 3" key="1">
    <citation type="submission" date="2018-06" db="EMBL/GenBank/DDBJ databases">
        <authorList>
            <consortium name="Pathogen Informatics"/>
            <person name="Doyle S."/>
        </authorList>
    </citation>
    <scope>NUCLEOTIDE SEQUENCE [LARGE SCALE GENOMIC DNA]</scope>
    <source>
        <strain evidence="2 3">NCTC10526</strain>
    </source>
</reference>